<evidence type="ECO:0000256" key="5">
    <source>
        <dbReference type="ARBA" id="ARBA00022741"/>
    </source>
</evidence>
<dbReference type="InterPro" id="IPR036640">
    <property type="entry name" value="ABC1_TM_sf"/>
</dbReference>
<dbReference type="Pfam" id="PF00664">
    <property type="entry name" value="ABC_membrane"/>
    <property type="match status" value="2"/>
</dbReference>
<dbReference type="InterPro" id="IPR044726">
    <property type="entry name" value="ABCC_6TM_D2"/>
</dbReference>
<sequence length="1448" mass="159805">MSSCDAQADNAFGPQVISCRNGLDFTLSFEQSILSIVPLGIILVAAIGSISYLWGQNDKILPGTSRAFWVAKQVPVLSFVATQISLVVLWSSPLSYPTRFSIPSAVLSVIAGLLLSVLSFFEHSRSVRPSNVINFYLAFSILLDVAQCRTLWLRESNVPIPAVFTTGVIFKLAFLAIEMIEKRRILKTPYSLYPPEALAGLLNRSVFWWINSLLIRGSSSRLSVDDLFVLDSKLRSDHIQPTFQKHWDTNSKQTPSPHSLVLATLRHFWPKIVSIIVFRLALIGFRFSQPLLVNRAVRLLQEPDSPEKTDIGRTLIGATSLIYVGIALMTGAFRHSIYRLITMVRSAIVGVVYRMTLDIDADTASDSAALTLMSTDIENIASGFEVFDSLWADPIEIAIAVYLLYNEIGLAFIAPIVTSLIFVLVPITLSESSASAQKEWLDAIEERVAAIASILYNMKGVKMMGLSDLALEKLQSLRITELHVAGRFRKMLALSIVIGSMSHVAIPVISLITHVLIIRARGMMDFGAANAFTTLSLVSLLAYPIQNMAKAIPKLAAAAGCFQRIQKYITPPRMEAEELPDDNLEPRVEPKERTTNDIHYEKEIMLSVKNADFAIKSTKMPVLFNVDLDIAKGTWTIVTGPVGCGKSLLLLALLDQLYLMKGSVHRHKSLERGVGYCAQDPWLPNLTIREVITSPLIGVVDEAWYDTVIEACVLNSDFKELFKGDLTPIGSNGVSLSGGQKQRVSLARALYSRKPLLILDDVLSGLDPKTEEKLVVGVFGTNGLLRKYETSVILATHSIKHIPRADHVIFMERGGKILGQGSPAQYAHHLMDIMEKEATVPVEAGPASMNGAERLQQTSRDSDDPRGDQANDQDTDRQVGDFRLYTYYFRSLGWFNTISMALSVIIFAVFQKFPTLWVQWWTEAETKDPGKNTAMYAGFYGAFCGICLICFSVCIIMLFHYGIPRSSNALHATLLKATMNAPYWFLVSTDTGDIINRFSQDMSLVCMQLPAALVDTLFNAGVCIVGAVLITMASRWALTVYPAMMAVLYILQRFYLRTSRQMRLLDLEAKAPIYSYFLETLCGITTIKAFGWQSFAISQNAELLDTSQRPFYLMYSIQRWLNLVLDLLVACLATLIMALATHLKDSSAGALGVSLLNILTFSQDLTYLIRTWTDLETSLGAVARVRSFEAETPCENSSEGTMQPPSDWPSCGGIEFKNLSASYKAGGTRVLKNVSIKIPPGSKVGICGRTGSGKSTMLLSLLRLAEIEDGDILIDDVSITNCSRNTLRQRAVAVPQDPVLLPGTIRLNADPLTGRQDDEILSALDGLGLLDIVLSTPDGLDAPMNTLSLSKGQQQLFCLIRVLLGSSRIVLLDEMSSSVDAVTERRMMQLVQEKAAEKTVVAIAHHLQTLRDFDTILVLEQGCIVESGPLDVLLSREGVFYELWNSHV</sequence>
<dbReference type="PANTHER" id="PTHR24223:SF399">
    <property type="entry name" value="ABC TRANSPORTER ATNG"/>
    <property type="match status" value="1"/>
</dbReference>
<keyword evidence="6" id="KW-0067">ATP-binding</keyword>
<feature type="domain" description="ABC transmembrane type-1" evidence="13">
    <location>
        <begin position="275"/>
        <end position="557"/>
    </location>
</feature>
<feature type="region of interest" description="Disordered" evidence="10">
    <location>
        <begin position="845"/>
        <end position="875"/>
    </location>
</feature>
<evidence type="ECO:0000256" key="1">
    <source>
        <dbReference type="ARBA" id="ARBA00004651"/>
    </source>
</evidence>
<evidence type="ECO:0000259" key="13">
    <source>
        <dbReference type="PROSITE" id="PS50929"/>
    </source>
</evidence>
<feature type="domain" description="ABC transporter" evidence="12">
    <location>
        <begin position="1214"/>
        <end position="1446"/>
    </location>
</feature>
<feature type="transmembrane region" description="Helical" evidence="11">
    <location>
        <begin position="492"/>
        <end position="520"/>
    </location>
</feature>
<feature type="transmembrane region" description="Helical" evidence="11">
    <location>
        <begin position="1009"/>
        <end position="1030"/>
    </location>
</feature>
<evidence type="ECO:0000313" key="14">
    <source>
        <dbReference type="EMBL" id="VUC23409.1"/>
    </source>
</evidence>
<dbReference type="Gene3D" id="3.40.50.300">
    <property type="entry name" value="P-loop containing nucleotide triphosphate hydrolases"/>
    <property type="match status" value="2"/>
</dbReference>
<evidence type="ECO:0000259" key="12">
    <source>
        <dbReference type="PROSITE" id="PS50893"/>
    </source>
</evidence>
<evidence type="ECO:0008006" key="16">
    <source>
        <dbReference type="Google" id="ProtNLM"/>
    </source>
</evidence>
<evidence type="ECO:0000313" key="15">
    <source>
        <dbReference type="Proteomes" id="UP000766486"/>
    </source>
</evidence>
<proteinExistence type="predicted"/>
<dbReference type="Pfam" id="PF24357">
    <property type="entry name" value="TMD0_ABC"/>
    <property type="match status" value="1"/>
</dbReference>
<organism evidence="14 15">
    <name type="scientific">Bionectria ochroleuca</name>
    <name type="common">Gliocladium roseum</name>
    <dbReference type="NCBI Taxonomy" id="29856"/>
    <lineage>
        <taxon>Eukaryota</taxon>
        <taxon>Fungi</taxon>
        <taxon>Dikarya</taxon>
        <taxon>Ascomycota</taxon>
        <taxon>Pezizomycotina</taxon>
        <taxon>Sordariomycetes</taxon>
        <taxon>Hypocreomycetidae</taxon>
        <taxon>Hypocreales</taxon>
        <taxon>Bionectriaceae</taxon>
        <taxon>Clonostachys</taxon>
    </lineage>
</organism>
<keyword evidence="5" id="KW-0547">Nucleotide-binding</keyword>
<evidence type="ECO:0000256" key="6">
    <source>
        <dbReference type="ARBA" id="ARBA00022840"/>
    </source>
</evidence>
<reference evidence="14 15" key="1">
    <citation type="submission" date="2019-06" db="EMBL/GenBank/DDBJ databases">
        <authorList>
            <person name="Broberg M."/>
        </authorList>
    </citation>
    <scope>NUCLEOTIDE SEQUENCE [LARGE SCALE GENOMIC DNA]</scope>
</reference>
<dbReference type="InterPro" id="IPR003439">
    <property type="entry name" value="ABC_transporter-like_ATP-bd"/>
</dbReference>
<comment type="caution">
    <text evidence="14">The sequence shown here is derived from an EMBL/GenBank/DDBJ whole genome shotgun (WGS) entry which is preliminary data.</text>
</comment>
<evidence type="ECO:0000256" key="2">
    <source>
        <dbReference type="ARBA" id="ARBA00022448"/>
    </source>
</evidence>
<keyword evidence="2" id="KW-0813">Transport</keyword>
<dbReference type="InterPro" id="IPR011527">
    <property type="entry name" value="ABC1_TM_dom"/>
</dbReference>
<evidence type="ECO:0000256" key="4">
    <source>
        <dbReference type="ARBA" id="ARBA00022692"/>
    </source>
</evidence>
<dbReference type="InterPro" id="IPR017871">
    <property type="entry name" value="ABC_transporter-like_CS"/>
</dbReference>
<evidence type="ECO:0000256" key="7">
    <source>
        <dbReference type="ARBA" id="ARBA00022989"/>
    </source>
</evidence>
<dbReference type="EMBL" id="CABFNS010000705">
    <property type="protein sequence ID" value="VUC23409.1"/>
    <property type="molecule type" value="Genomic_DNA"/>
</dbReference>
<evidence type="ECO:0000256" key="3">
    <source>
        <dbReference type="ARBA" id="ARBA00022475"/>
    </source>
</evidence>
<dbReference type="InterPro" id="IPR044746">
    <property type="entry name" value="ABCC_6TM_D1"/>
</dbReference>
<dbReference type="Proteomes" id="UP000766486">
    <property type="component" value="Unassembled WGS sequence"/>
</dbReference>
<dbReference type="SMART" id="SM00382">
    <property type="entry name" value="AAA"/>
    <property type="match status" value="2"/>
</dbReference>
<gene>
    <name evidence="14" type="ORF">CLO192961_LOCUS117186</name>
</gene>
<feature type="compositionally biased region" description="Basic and acidic residues" evidence="10">
    <location>
        <begin position="860"/>
        <end position="875"/>
    </location>
</feature>
<feature type="transmembrane region" description="Helical" evidence="11">
    <location>
        <begin position="67"/>
        <end position="90"/>
    </location>
</feature>
<feature type="transmembrane region" description="Helical" evidence="11">
    <location>
        <begin position="133"/>
        <end position="152"/>
    </location>
</feature>
<keyword evidence="4 11" id="KW-0812">Transmembrane</keyword>
<evidence type="ECO:0000256" key="8">
    <source>
        <dbReference type="ARBA" id="ARBA00023136"/>
    </source>
</evidence>
<dbReference type="PROSITE" id="PS50929">
    <property type="entry name" value="ABC_TM1F"/>
    <property type="match status" value="2"/>
</dbReference>
<protein>
    <recommendedName>
        <fullName evidence="16">ABC transporter</fullName>
    </recommendedName>
</protein>
<dbReference type="InterPro" id="IPR003593">
    <property type="entry name" value="AAA+_ATPase"/>
</dbReference>
<feature type="transmembrane region" description="Helical" evidence="11">
    <location>
        <begin position="526"/>
        <end position="545"/>
    </location>
</feature>
<dbReference type="InterPro" id="IPR027417">
    <property type="entry name" value="P-loop_NTPase"/>
</dbReference>
<dbReference type="CDD" id="cd18580">
    <property type="entry name" value="ABC_6TM_ABCC_D2"/>
    <property type="match status" value="1"/>
</dbReference>
<feature type="transmembrane region" description="Helical" evidence="11">
    <location>
        <begin position="1036"/>
        <end position="1056"/>
    </location>
</feature>
<feature type="domain" description="ABC transmembrane type-1" evidence="13">
    <location>
        <begin position="900"/>
        <end position="1177"/>
    </location>
</feature>
<feature type="transmembrane region" description="Helical" evidence="11">
    <location>
        <begin position="158"/>
        <end position="177"/>
    </location>
</feature>
<dbReference type="SUPFAM" id="SSF90123">
    <property type="entry name" value="ABC transporter transmembrane region"/>
    <property type="match status" value="2"/>
</dbReference>
<keyword evidence="3" id="KW-1003">Cell membrane</keyword>
<feature type="transmembrane region" description="Helical" evidence="11">
    <location>
        <begin position="892"/>
        <end position="913"/>
    </location>
</feature>
<keyword evidence="8 11" id="KW-0472">Membrane</keyword>
<evidence type="ECO:0000256" key="11">
    <source>
        <dbReference type="SAM" id="Phobius"/>
    </source>
</evidence>
<evidence type="ECO:0000256" key="10">
    <source>
        <dbReference type="SAM" id="MobiDB-lite"/>
    </source>
</evidence>
<dbReference type="SUPFAM" id="SSF52540">
    <property type="entry name" value="P-loop containing nucleoside triphosphate hydrolases"/>
    <property type="match status" value="2"/>
</dbReference>
<dbReference type="Gene3D" id="1.20.1560.10">
    <property type="entry name" value="ABC transporter type 1, transmembrane domain"/>
    <property type="match status" value="2"/>
</dbReference>
<feature type="domain" description="ABC transporter" evidence="12">
    <location>
        <begin position="608"/>
        <end position="838"/>
    </location>
</feature>
<name>A0ABY6TZU9_BIOOC</name>
<dbReference type="PANTHER" id="PTHR24223">
    <property type="entry name" value="ATP-BINDING CASSETTE SUB-FAMILY C"/>
    <property type="match status" value="1"/>
</dbReference>
<feature type="transmembrane region" description="Helical" evidence="11">
    <location>
        <begin position="311"/>
        <end position="333"/>
    </location>
</feature>
<dbReference type="PROSITE" id="PS00211">
    <property type="entry name" value="ABC_TRANSPORTER_1"/>
    <property type="match status" value="2"/>
</dbReference>
<evidence type="ECO:0000256" key="9">
    <source>
        <dbReference type="ARBA" id="ARBA00023180"/>
    </source>
</evidence>
<dbReference type="Pfam" id="PF00005">
    <property type="entry name" value="ABC_tran"/>
    <property type="match status" value="2"/>
</dbReference>
<dbReference type="InterPro" id="IPR056227">
    <property type="entry name" value="TMD0_ABC"/>
</dbReference>
<comment type="subcellular location">
    <subcellularLocation>
        <location evidence="1">Cell membrane</location>
        <topology evidence="1">Multi-pass membrane protein</topology>
    </subcellularLocation>
</comment>
<keyword evidence="9" id="KW-0325">Glycoprotein</keyword>
<feature type="transmembrane region" description="Helical" evidence="11">
    <location>
        <begin position="933"/>
        <end position="959"/>
    </location>
</feature>
<keyword evidence="7 11" id="KW-1133">Transmembrane helix</keyword>
<dbReference type="CDD" id="cd03244">
    <property type="entry name" value="ABCC_MRP_domain2"/>
    <property type="match status" value="1"/>
</dbReference>
<accession>A0ABY6TZU9</accession>
<feature type="transmembrane region" description="Helical" evidence="11">
    <location>
        <begin position="33"/>
        <end position="55"/>
    </location>
</feature>
<keyword evidence="15" id="KW-1185">Reference proteome</keyword>
<feature type="transmembrane region" description="Helical" evidence="11">
    <location>
        <begin position="1120"/>
        <end position="1140"/>
    </location>
</feature>
<feature type="transmembrane region" description="Helical" evidence="11">
    <location>
        <begin position="408"/>
        <end position="429"/>
    </location>
</feature>
<feature type="transmembrane region" description="Helical" evidence="11">
    <location>
        <begin position="102"/>
        <end position="121"/>
    </location>
</feature>
<dbReference type="InterPro" id="IPR050173">
    <property type="entry name" value="ABC_transporter_C-like"/>
</dbReference>
<dbReference type="PROSITE" id="PS50893">
    <property type="entry name" value="ABC_TRANSPORTER_2"/>
    <property type="match status" value="2"/>
</dbReference>
<dbReference type="CDD" id="cd18579">
    <property type="entry name" value="ABC_6TM_ABCC_D1"/>
    <property type="match status" value="1"/>
</dbReference>